<proteinExistence type="predicted"/>
<accession>A0A2M7W3N6</accession>
<reference evidence="3" key="1">
    <citation type="submission" date="2017-09" db="EMBL/GenBank/DDBJ databases">
        <title>Depth-based differentiation of microbial function through sediment-hosted aquifers and enrichment of novel symbionts in the deep terrestrial subsurface.</title>
        <authorList>
            <person name="Probst A.J."/>
            <person name="Ladd B."/>
            <person name="Jarett J.K."/>
            <person name="Geller-Mcgrath D.E."/>
            <person name="Sieber C.M.K."/>
            <person name="Emerson J.B."/>
            <person name="Anantharaman K."/>
            <person name="Thomas B.C."/>
            <person name="Malmstrom R."/>
            <person name="Stieglmeier M."/>
            <person name="Klingl A."/>
            <person name="Woyke T."/>
            <person name="Ryan C.M."/>
            <person name="Banfield J.F."/>
        </authorList>
    </citation>
    <scope>NUCLEOTIDE SEQUENCE [LARGE SCALE GENOMIC DNA]</scope>
</reference>
<dbReference type="Pfam" id="PF04977">
    <property type="entry name" value="DivIC"/>
    <property type="match status" value="1"/>
</dbReference>
<organism evidence="2 3">
    <name type="scientific">Candidatus Berkelbacteria bacterium CG_4_10_14_0_2_um_filter_35_9_33_12</name>
    <dbReference type="NCBI Taxonomy" id="1974499"/>
    <lineage>
        <taxon>Bacteria</taxon>
        <taxon>Candidatus Berkelbacteria</taxon>
    </lineage>
</organism>
<dbReference type="Proteomes" id="UP000230137">
    <property type="component" value="Unassembled WGS sequence"/>
</dbReference>
<protein>
    <recommendedName>
        <fullName evidence="4">Septum formation initiator</fullName>
    </recommendedName>
</protein>
<evidence type="ECO:0008006" key="4">
    <source>
        <dbReference type="Google" id="ProtNLM"/>
    </source>
</evidence>
<sequence length="137" mass="16152">MEREKLFVVAFKNFAVLLIIIYSAWTVGYSVYKNYQINKVVATLKENIEKIKQENTDLENMKLFYQTLTFADIEARRRLNLKRVDEKVFSILPDELKQKSELIAQTSKASENKDDNQISSQDPNQYKWYQYLIGGKI</sequence>
<gene>
    <name evidence="2" type="ORF">COX60_02535</name>
</gene>
<comment type="caution">
    <text evidence="2">The sequence shown here is derived from an EMBL/GenBank/DDBJ whole genome shotgun (WGS) entry which is preliminary data.</text>
</comment>
<evidence type="ECO:0000313" key="2">
    <source>
        <dbReference type="EMBL" id="PJA20166.1"/>
    </source>
</evidence>
<keyword evidence="1" id="KW-0472">Membrane</keyword>
<dbReference type="AlphaFoldDB" id="A0A2M7W3N6"/>
<keyword evidence="1" id="KW-0812">Transmembrane</keyword>
<feature type="transmembrane region" description="Helical" evidence="1">
    <location>
        <begin position="6"/>
        <end position="29"/>
    </location>
</feature>
<dbReference type="EMBL" id="PFQF01000036">
    <property type="protein sequence ID" value="PJA20166.1"/>
    <property type="molecule type" value="Genomic_DNA"/>
</dbReference>
<name>A0A2M7W3N6_9BACT</name>
<evidence type="ECO:0000256" key="1">
    <source>
        <dbReference type="SAM" id="Phobius"/>
    </source>
</evidence>
<evidence type="ECO:0000313" key="3">
    <source>
        <dbReference type="Proteomes" id="UP000230137"/>
    </source>
</evidence>
<keyword evidence="1" id="KW-1133">Transmembrane helix</keyword>
<dbReference type="InterPro" id="IPR007060">
    <property type="entry name" value="FtsL/DivIC"/>
</dbReference>